<dbReference type="GO" id="GO:0000309">
    <property type="term" value="F:nicotinamide-nucleotide adenylyltransferase activity"/>
    <property type="evidence" value="ECO:0007669"/>
    <property type="project" value="TreeGrafter"/>
</dbReference>
<dbReference type="Proteomes" id="UP000193920">
    <property type="component" value="Unassembled WGS sequence"/>
</dbReference>
<dbReference type="GO" id="GO:0005634">
    <property type="term" value="C:nucleus"/>
    <property type="evidence" value="ECO:0007669"/>
    <property type="project" value="TreeGrafter"/>
</dbReference>
<keyword evidence="2" id="KW-1185">Reference proteome</keyword>
<name>A0A1Y2D9I0_9FUNG</name>
<accession>A0A1Y2D9I0</accession>
<dbReference type="PANTHER" id="PTHR31285">
    <property type="entry name" value="NICOTINAMIDE MONONUCLEOTIDE ADENYLYLTRANSFERASE"/>
    <property type="match status" value="1"/>
</dbReference>
<organism evidence="1 2">
    <name type="scientific">Neocallimastix californiae</name>
    <dbReference type="NCBI Taxonomy" id="1754190"/>
    <lineage>
        <taxon>Eukaryota</taxon>
        <taxon>Fungi</taxon>
        <taxon>Fungi incertae sedis</taxon>
        <taxon>Chytridiomycota</taxon>
        <taxon>Chytridiomycota incertae sedis</taxon>
        <taxon>Neocallimastigomycetes</taxon>
        <taxon>Neocallimastigales</taxon>
        <taxon>Neocallimastigaceae</taxon>
        <taxon>Neocallimastix</taxon>
    </lineage>
</organism>
<proteinExistence type="predicted"/>
<dbReference type="PANTHER" id="PTHR31285:SF0">
    <property type="entry name" value="NICOTINAMIDE MONONUCLEOTIDE ADENYLYLTRANSFERASE"/>
    <property type="match status" value="1"/>
</dbReference>
<dbReference type="AlphaFoldDB" id="A0A1Y2D9I0"/>
<sequence>MNNVNEISIKVNSFFTNLKENNCIQTPSILYTYGKHFNIFGNEKDIIVDINTILNDINDSKNEFKNIIILDSSFNPPTVAHIKLLTETFSFYCEKLLSGNINNNEFSNPNFLLLITNNNVDKKLVGANLSQRLQMMEIVSNNLHKEIIKIANEKFQSLKNQLNNINILVGLTNVGRFIDKVIALKQYIPKAKPAFIMGYDTITRFFMEKYYIGLNMKEVLDGFFLESNIICADRIMYNESNKDNTKDNNELNHFITEGPAKSYQNKIFILNNWLNDNVICKVSSSEARNILKENYNDQEKLQVFLPKEIISFILYENLYI</sequence>
<gene>
    <name evidence="1" type="ORF">LY90DRAFT_669565</name>
</gene>
<comment type="caution">
    <text evidence="1">The sequence shown here is derived from an EMBL/GenBank/DDBJ whole genome shotgun (WGS) entry which is preliminary data.</text>
</comment>
<protein>
    <submittedName>
        <fullName evidence="1">Nucleotidylyl transferase</fullName>
    </submittedName>
</protein>
<dbReference type="Gene3D" id="3.40.50.620">
    <property type="entry name" value="HUPs"/>
    <property type="match status" value="1"/>
</dbReference>
<evidence type="ECO:0000313" key="2">
    <source>
        <dbReference type="Proteomes" id="UP000193920"/>
    </source>
</evidence>
<dbReference type="InterPro" id="IPR014729">
    <property type="entry name" value="Rossmann-like_a/b/a_fold"/>
</dbReference>
<dbReference type="EMBL" id="MCOG01000076">
    <property type="protein sequence ID" value="ORY55776.1"/>
    <property type="molecule type" value="Genomic_DNA"/>
</dbReference>
<reference evidence="1 2" key="1">
    <citation type="submission" date="2016-08" db="EMBL/GenBank/DDBJ databases">
        <title>A Parts List for Fungal Cellulosomes Revealed by Comparative Genomics.</title>
        <authorList>
            <consortium name="DOE Joint Genome Institute"/>
            <person name="Haitjema C.H."/>
            <person name="Gilmore S.P."/>
            <person name="Henske J.K."/>
            <person name="Solomon K.V."/>
            <person name="De Groot R."/>
            <person name="Kuo A."/>
            <person name="Mondo S.J."/>
            <person name="Salamov A.A."/>
            <person name="Labutti K."/>
            <person name="Zhao Z."/>
            <person name="Chiniquy J."/>
            <person name="Barry K."/>
            <person name="Brewer H.M."/>
            <person name="Purvine S.O."/>
            <person name="Wright A.T."/>
            <person name="Boxma B."/>
            <person name="Van Alen T."/>
            <person name="Hackstein J.H."/>
            <person name="Baker S.E."/>
            <person name="Grigoriev I.V."/>
            <person name="O'Malley M.A."/>
        </authorList>
    </citation>
    <scope>NUCLEOTIDE SEQUENCE [LARGE SCALE GENOMIC DNA]</scope>
    <source>
        <strain evidence="1 2">G1</strain>
    </source>
</reference>
<dbReference type="SUPFAM" id="SSF52374">
    <property type="entry name" value="Nucleotidylyl transferase"/>
    <property type="match status" value="1"/>
</dbReference>
<keyword evidence="1" id="KW-0808">Transferase</keyword>
<dbReference type="OrthoDB" id="5591297at2759"/>
<dbReference type="GO" id="GO:0005737">
    <property type="term" value="C:cytoplasm"/>
    <property type="evidence" value="ECO:0007669"/>
    <property type="project" value="TreeGrafter"/>
</dbReference>
<dbReference type="STRING" id="1754190.A0A1Y2D9I0"/>
<evidence type="ECO:0000313" key="1">
    <source>
        <dbReference type="EMBL" id="ORY55776.1"/>
    </source>
</evidence>
<dbReference type="GO" id="GO:0016887">
    <property type="term" value="F:ATP hydrolysis activity"/>
    <property type="evidence" value="ECO:0007669"/>
    <property type="project" value="TreeGrafter"/>
</dbReference>